<dbReference type="SUPFAM" id="SSF81593">
    <property type="entry name" value="Nucleotidyltransferase substrate binding subunit/domain"/>
    <property type="match status" value="1"/>
</dbReference>
<keyword evidence="2" id="KW-1185">Reference proteome</keyword>
<sequence length="163" mass="18593">MANTTALAHQLRATQRLAYRLEQAIEVLRPHFPLDPEQFDPDMLPVEVAMGLDAFRTRFADLQDMLGRTTFRSLAMADEDETSGQELTTRERIALMERRGILDAAQWRQIREVRNQFAHEYPDDHGEKAANLNAAWQLTPPLLSVAQRCAQYAQDKHGVTSCD</sequence>
<dbReference type="EMBL" id="NRSH01000001">
    <property type="protein sequence ID" value="MBK1725472.1"/>
    <property type="molecule type" value="Genomic_DNA"/>
</dbReference>
<evidence type="ECO:0000313" key="2">
    <source>
        <dbReference type="Proteomes" id="UP000738126"/>
    </source>
</evidence>
<comment type="caution">
    <text evidence="1">The sequence shown here is derived from an EMBL/GenBank/DDBJ whole genome shotgun (WGS) entry which is preliminary data.</text>
</comment>
<name>A0ABS1E2W3_9GAMM</name>
<dbReference type="Proteomes" id="UP000738126">
    <property type="component" value="Unassembled WGS sequence"/>
</dbReference>
<evidence type="ECO:0000313" key="1">
    <source>
        <dbReference type="EMBL" id="MBK1725472.1"/>
    </source>
</evidence>
<dbReference type="Gene3D" id="1.20.120.330">
    <property type="entry name" value="Nucleotidyltransferases domain 2"/>
    <property type="match status" value="1"/>
</dbReference>
<reference evidence="1 2" key="1">
    <citation type="journal article" date="2020" name="Microorganisms">
        <title>Osmotic Adaptation and Compatible Solute Biosynthesis of Phototrophic Bacteria as Revealed from Genome Analyses.</title>
        <authorList>
            <person name="Imhoff J.F."/>
            <person name="Rahn T."/>
            <person name="Kunzel S."/>
            <person name="Keller A."/>
            <person name="Neulinger S.C."/>
        </authorList>
    </citation>
    <scope>NUCLEOTIDE SEQUENCE [LARGE SCALE GENOMIC DNA]</scope>
    <source>
        <strain evidence="1 2">DSM 15116</strain>
    </source>
</reference>
<accession>A0ABS1E2W3</accession>
<organism evidence="1 2">
    <name type="scientific">Halorhodospira neutriphila</name>
    <dbReference type="NCBI Taxonomy" id="168379"/>
    <lineage>
        <taxon>Bacteria</taxon>
        <taxon>Pseudomonadati</taxon>
        <taxon>Pseudomonadota</taxon>
        <taxon>Gammaproteobacteria</taxon>
        <taxon>Chromatiales</taxon>
        <taxon>Ectothiorhodospiraceae</taxon>
        <taxon>Halorhodospira</taxon>
    </lineage>
</organism>
<dbReference type="RefSeq" id="WP_200255680.1">
    <property type="nucleotide sequence ID" value="NZ_NRSH01000001.1"/>
</dbReference>
<gene>
    <name evidence="1" type="ORF">CKO13_00200</name>
</gene>
<protein>
    <submittedName>
        <fullName evidence="1">Uncharacterized protein</fullName>
    </submittedName>
</protein>
<proteinExistence type="predicted"/>